<dbReference type="Proteomes" id="UP000234847">
    <property type="component" value="Unassembled WGS sequence"/>
</dbReference>
<evidence type="ECO:0000259" key="3">
    <source>
        <dbReference type="Pfam" id="PF23359"/>
    </source>
</evidence>
<dbReference type="Pfam" id="PF11774">
    <property type="entry name" value="Lsr2"/>
    <property type="match status" value="1"/>
</dbReference>
<proteinExistence type="predicted"/>
<dbReference type="InterPro" id="IPR042261">
    <property type="entry name" value="Lsr2-like_dimerization"/>
</dbReference>
<evidence type="ECO:0000313" key="5">
    <source>
        <dbReference type="Proteomes" id="UP000234847"/>
    </source>
</evidence>
<comment type="caution">
    <text evidence="4">The sequence shown here is derived from an EMBL/GenBank/DDBJ whole genome shotgun (WGS) entry which is preliminary data.</text>
</comment>
<feature type="domain" description="Lsr2 DNA-binding" evidence="3">
    <location>
        <begin position="83"/>
        <end position="117"/>
    </location>
</feature>
<dbReference type="Gene3D" id="4.10.320.10">
    <property type="entry name" value="E3-binding domain"/>
    <property type="match status" value="1"/>
</dbReference>
<dbReference type="InterPro" id="IPR055370">
    <property type="entry name" value="Lsr2_DNA-bd"/>
</dbReference>
<evidence type="ECO:0000313" key="4">
    <source>
        <dbReference type="EMBL" id="PKZ78605.1"/>
    </source>
</evidence>
<dbReference type="Pfam" id="PF23359">
    <property type="entry name" value="Lsr2_DNA-bd"/>
    <property type="match status" value="1"/>
</dbReference>
<dbReference type="InterPro" id="IPR036625">
    <property type="entry name" value="E3-bd_dom_sf"/>
</dbReference>
<gene>
    <name evidence="4" type="ORF">CYJ95_12355</name>
</gene>
<sequence>MLPPTKEPPLAEIKTLVDDLDKITPATPVTFYVRDQAYMIDLGDENADRLEKIVADYEEALSEFTKKARRLGRVSTGSSSGTKGETAAIRAWAKENGYDVKDRGRIHADVVSAYRSASKRR</sequence>
<dbReference type="EMBL" id="PKJT01000030">
    <property type="protein sequence ID" value="PKZ78605.1"/>
    <property type="molecule type" value="Genomic_DNA"/>
</dbReference>
<dbReference type="GO" id="GO:0003677">
    <property type="term" value="F:DNA binding"/>
    <property type="evidence" value="ECO:0007669"/>
    <property type="project" value="UniProtKB-KW"/>
</dbReference>
<organism evidence="4 5">
    <name type="scientific">Micrococcus luteus</name>
    <name type="common">Micrococcus lysodeikticus</name>
    <dbReference type="NCBI Taxonomy" id="1270"/>
    <lineage>
        <taxon>Bacteria</taxon>
        <taxon>Bacillati</taxon>
        <taxon>Actinomycetota</taxon>
        <taxon>Actinomycetes</taxon>
        <taxon>Micrococcales</taxon>
        <taxon>Micrococcaceae</taxon>
        <taxon>Micrococcus</taxon>
    </lineage>
</organism>
<evidence type="ECO:0000259" key="2">
    <source>
        <dbReference type="Pfam" id="PF11774"/>
    </source>
</evidence>
<dbReference type="AlphaFoldDB" id="A0AAX0VGY3"/>
<feature type="domain" description="Lsr2 dimerization" evidence="2">
    <location>
        <begin position="13"/>
        <end position="71"/>
    </location>
</feature>
<reference evidence="4 5" key="1">
    <citation type="submission" date="2017-12" db="EMBL/GenBank/DDBJ databases">
        <title>Phylogenetic diversity of female urinary microbiome.</title>
        <authorList>
            <person name="Thomas-White K."/>
            <person name="Wolfe A.J."/>
        </authorList>
    </citation>
    <scope>NUCLEOTIDE SEQUENCE [LARGE SCALE GENOMIC DNA]</scope>
    <source>
        <strain evidence="4 5">UMB0038</strain>
    </source>
</reference>
<accession>A0AAX0VGY3</accession>
<dbReference type="InterPro" id="IPR024412">
    <property type="entry name" value="Lsr2_dim_dom"/>
</dbReference>
<protein>
    <submittedName>
        <fullName evidence="4">Lsr2 family protein</fullName>
    </submittedName>
</protein>
<dbReference type="Gene3D" id="3.30.60.230">
    <property type="entry name" value="Lsr2, dimerization domain"/>
    <property type="match status" value="1"/>
</dbReference>
<dbReference type="GO" id="GO:0016746">
    <property type="term" value="F:acyltransferase activity"/>
    <property type="evidence" value="ECO:0007669"/>
    <property type="project" value="InterPro"/>
</dbReference>
<evidence type="ECO:0000256" key="1">
    <source>
        <dbReference type="ARBA" id="ARBA00023125"/>
    </source>
</evidence>
<name>A0AAX0VGY3_MICLU</name>
<keyword evidence="1" id="KW-0238">DNA-binding</keyword>